<gene>
    <name evidence="2" type="ORF">SCLTRI_LOCUS725</name>
</gene>
<feature type="compositionally biased region" description="Basic residues" evidence="1">
    <location>
        <begin position="118"/>
        <end position="129"/>
    </location>
</feature>
<sequence length="155" mass="17242">MPPKKVVSKPDNNTLVRTAVANQINLAEEFKQIWNKLDHDRFIEDMGVGNRNAAFKRFKRWAAGIVKSSVKSHEDDTDATDTEHKTEPTGKAVKKVSGPPTKREIRREESVPESTKKVAGKKKAIGKRKKIDDEGFTDECTGKATVSADMGNDSF</sequence>
<name>A0A8H2VLS7_9HELO</name>
<dbReference type="Proteomes" id="UP000624404">
    <property type="component" value="Unassembled WGS sequence"/>
</dbReference>
<accession>A0A8H2VLS7</accession>
<dbReference type="OrthoDB" id="3465301at2759"/>
<protein>
    <submittedName>
        <fullName evidence="2">6ad758b7-d700-4aac-a5b6-01b7329d0cf6</fullName>
    </submittedName>
</protein>
<evidence type="ECO:0000313" key="3">
    <source>
        <dbReference type="Proteomes" id="UP000624404"/>
    </source>
</evidence>
<proteinExistence type="predicted"/>
<feature type="region of interest" description="Disordered" evidence="1">
    <location>
        <begin position="69"/>
        <end position="139"/>
    </location>
</feature>
<feature type="compositionally biased region" description="Basic and acidic residues" evidence="1">
    <location>
        <begin position="101"/>
        <end position="116"/>
    </location>
</feature>
<dbReference type="AlphaFoldDB" id="A0A8H2VLS7"/>
<reference evidence="2" key="1">
    <citation type="submission" date="2020-10" db="EMBL/GenBank/DDBJ databases">
        <authorList>
            <person name="Kusch S."/>
        </authorList>
    </citation>
    <scope>NUCLEOTIDE SEQUENCE</scope>
    <source>
        <strain evidence="2">SwB9</strain>
    </source>
</reference>
<evidence type="ECO:0000256" key="1">
    <source>
        <dbReference type="SAM" id="MobiDB-lite"/>
    </source>
</evidence>
<evidence type="ECO:0000313" key="2">
    <source>
        <dbReference type="EMBL" id="CAD6440109.1"/>
    </source>
</evidence>
<organism evidence="2 3">
    <name type="scientific">Sclerotinia trifoliorum</name>
    <dbReference type="NCBI Taxonomy" id="28548"/>
    <lineage>
        <taxon>Eukaryota</taxon>
        <taxon>Fungi</taxon>
        <taxon>Dikarya</taxon>
        <taxon>Ascomycota</taxon>
        <taxon>Pezizomycotina</taxon>
        <taxon>Leotiomycetes</taxon>
        <taxon>Helotiales</taxon>
        <taxon>Sclerotiniaceae</taxon>
        <taxon>Sclerotinia</taxon>
    </lineage>
</organism>
<dbReference type="EMBL" id="CAJHIA010000002">
    <property type="protein sequence ID" value="CAD6440109.1"/>
    <property type="molecule type" value="Genomic_DNA"/>
</dbReference>
<comment type="caution">
    <text evidence="2">The sequence shown here is derived from an EMBL/GenBank/DDBJ whole genome shotgun (WGS) entry which is preliminary data.</text>
</comment>
<keyword evidence="3" id="KW-1185">Reference proteome</keyword>